<protein>
    <submittedName>
        <fullName evidence="2">ABC transporter permease</fullName>
    </submittedName>
</protein>
<name>A0A9D0ZRU4_9FIRM</name>
<feature type="transmembrane region" description="Helical" evidence="1">
    <location>
        <begin position="153"/>
        <end position="172"/>
    </location>
</feature>
<evidence type="ECO:0000256" key="1">
    <source>
        <dbReference type="SAM" id="Phobius"/>
    </source>
</evidence>
<feature type="non-terminal residue" evidence="2">
    <location>
        <position position="193"/>
    </location>
</feature>
<comment type="caution">
    <text evidence="2">The sequence shown here is derived from an EMBL/GenBank/DDBJ whole genome shotgun (WGS) entry which is preliminary data.</text>
</comment>
<keyword evidence="1" id="KW-0472">Membrane</keyword>
<evidence type="ECO:0000313" key="2">
    <source>
        <dbReference type="EMBL" id="HIQ91130.1"/>
    </source>
</evidence>
<feature type="transmembrane region" description="Helical" evidence="1">
    <location>
        <begin position="76"/>
        <end position="100"/>
    </location>
</feature>
<reference evidence="2" key="2">
    <citation type="journal article" date="2021" name="PeerJ">
        <title>Extensive microbial diversity within the chicken gut microbiome revealed by metagenomics and culture.</title>
        <authorList>
            <person name="Gilroy R."/>
            <person name="Ravi A."/>
            <person name="Getino M."/>
            <person name="Pursley I."/>
            <person name="Horton D.L."/>
            <person name="Alikhan N.F."/>
            <person name="Baker D."/>
            <person name="Gharbi K."/>
            <person name="Hall N."/>
            <person name="Watson M."/>
            <person name="Adriaenssens E.M."/>
            <person name="Foster-Nyarko E."/>
            <person name="Jarju S."/>
            <person name="Secka A."/>
            <person name="Antonio M."/>
            <person name="Oren A."/>
            <person name="Chaudhuri R.R."/>
            <person name="La Ragione R."/>
            <person name="Hildebrand F."/>
            <person name="Pallen M.J."/>
        </authorList>
    </citation>
    <scope>NUCLEOTIDE SEQUENCE</scope>
    <source>
        <strain evidence="2">CHK147-3167</strain>
    </source>
</reference>
<dbReference type="InterPro" id="IPR010540">
    <property type="entry name" value="CmpB_TMEM229"/>
</dbReference>
<dbReference type="AlphaFoldDB" id="A0A9D0ZRU4"/>
<dbReference type="Pfam" id="PF06541">
    <property type="entry name" value="ABC_trans_CmpB"/>
    <property type="match status" value="1"/>
</dbReference>
<feature type="transmembrane region" description="Helical" evidence="1">
    <location>
        <begin position="49"/>
        <end position="69"/>
    </location>
</feature>
<keyword evidence="1" id="KW-1133">Transmembrane helix</keyword>
<feature type="transmembrane region" description="Helical" evidence="1">
    <location>
        <begin position="120"/>
        <end position="141"/>
    </location>
</feature>
<dbReference type="Proteomes" id="UP000886786">
    <property type="component" value="Unassembled WGS sequence"/>
</dbReference>
<accession>A0A9D0ZRU4</accession>
<keyword evidence="1" id="KW-0812">Transmembrane</keyword>
<sequence length="193" mass="22146">MEKKEVFAKEICFKKVFWIFMFGCLFGCIFEMLWHFINYGNWVSRKGVIYGPLNPVYGLGAVIFTLFLCKIKNPMMIFIGGMILGGGCEYICSLFQEAVFGTVSWNYENNFFNLHGRTSLFYMLVWGVLAIGYVKMVYPFLSKRIERIPVRTGNVLTVVLAIFMVVNLSISLTACLRQEERNQGIPADNSFEV</sequence>
<feature type="transmembrane region" description="Helical" evidence="1">
    <location>
        <begin position="16"/>
        <end position="37"/>
    </location>
</feature>
<dbReference type="EMBL" id="DVFV01000102">
    <property type="protein sequence ID" value="HIQ91130.1"/>
    <property type="molecule type" value="Genomic_DNA"/>
</dbReference>
<reference evidence="2" key="1">
    <citation type="submission" date="2020-10" db="EMBL/GenBank/DDBJ databases">
        <authorList>
            <person name="Gilroy R."/>
        </authorList>
    </citation>
    <scope>NUCLEOTIDE SEQUENCE</scope>
    <source>
        <strain evidence="2">CHK147-3167</strain>
    </source>
</reference>
<organism evidence="2 3">
    <name type="scientific">Candidatus Coprosoma intestinipullorum</name>
    <dbReference type="NCBI Taxonomy" id="2840752"/>
    <lineage>
        <taxon>Bacteria</taxon>
        <taxon>Bacillati</taxon>
        <taxon>Bacillota</taxon>
        <taxon>Bacillota incertae sedis</taxon>
        <taxon>Candidatus Coprosoma</taxon>
    </lineage>
</organism>
<gene>
    <name evidence="2" type="ORF">IAB27_05865</name>
</gene>
<proteinExistence type="predicted"/>
<evidence type="ECO:0000313" key="3">
    <source>
        <dbReference type="Proteomes" id="UP000886786"/>
    </source>
</evidence>